<evidence type="ECO:0000256" key="2">
    <source>
        <dbReference type="ARBA" id="ARBA00007163"/>
    </source>
</evidence>
<dbReference type="SMART" id="SM00338">
    <property type="entry name" value="BRLZ"/>
    <property type="match status" value="1"/>
</dbReference>
<dbReference type="SUPFAM" id="SSF57959">
    <property type="entry name" value="Leucine zipper domain"/>
    <property type="match status" value="1"/>
</dbReference>
<dbReference type="InterPro" id="IPR046347">
    <property type="entry name" value="bZIP_sf"/>
</dbReference>
<keyword evidence="5" id="KW-0010">Activator</keyword>
<dbReference type="GO" id="GO:0003700">
    <property type="term" value="F:DNA-binding transcription factor activity"/>
    <property type="evidence" value="ECO:0007669"/>
    <property type="project" value="InterPro"/>
</dbReference>
<evidence type="ECO:0000259" key="8">
    <source>
        <dbReference type="PROSITE" id="PS50217"/>
    </source>
</evidence>
<dbReference type="GO" id="GO:0005634">
    <property type="term" value="C:nucleus"/>
    <property type="evidence" value="ECO:0007669"/>
    <property type="project" value="UniProtKB-SubCell"/>
</dbReference>
<dbReference type="Pfam" id="PF14144">
    <property type="entry name" value="DOG1"/>
    <property type="match status" value="1"/>
</dbReference>
<dbReference type="EMBL" id="JARAOO010000006">
    <property type="protein sequence ID" value="KAJ7965651.1"/>
    <property type="molecule type" value="Genomic_DNA"/>
</dbReference>
<organism evidence="10 11">
    <name type="scientific">Quillaja saponaria</name>
    <name type="common">Soap bark tree</name>
    <dbReference type="NCBI Taxonomy" id="32244"/>
    <lineage>
        <taxon>Eukaryota</taxon>
        <taxon>Viridiplantae</taxon>
        <taxon>Streptophyta</taxon>
        <taxon>Embryophyta</taxon>
        <taxon>Tracheophyta</taxon>
        <taxon>Spermatophyta</taxon>
        <taxon>Magnoliopsida</taxon>
        <taxon>eudicotyledons</taxon>
        <taxon>Gunneridae</taxon>
        <taxon>Pentapetalae</taxon>
        <taxon>rosids</taxon>
        <taxon>fabids</taxon>
        <taxon>Fabales</taxon>
        <taxon>Quillajaceae</taxon>
        <taxon>Quillaja</taxon>
    </lineage>
</organism>
<dbReference type="InterPro" id="IPR004827">
    <property type="entry name" value="bZIP"/>
</dbReference>
<proteinExistence type="inferred from homology"/>
<keyword evidence="3" id="KW-0805">Transcription regulation</keyword>
<feature type="domain" description="DOG1" evidence="9">
    <location>
        <begin position="146"/>
        <end position="356"/>
    </location>
</feature>
<keyword evidence="7" id="KW-0539">Nucleus</keyword>
<evidence type="ECO:0000256" key="7">
    <source>
        <dbReference type="ARBA" id="ARBA00023242"/>
    </source>
</evidence>
<comment type="caution">
    <text evidence="10">The sequence shown here is derived from an EMBL/GenBank/DDBJ whole genome shotgun (WGS) entry which is preliminary data.</text>
</comment>
<dbReference type="PANTHER" id="PTHR45693">
    <property type="entry name" value="TRANSCRIPTION FACTOR TGA9"/>
    <property type="match status" value="1"/>
</dbReference>
<gene>
    <name evidence="10" type="ORF">O6P43_015254</name>
</gene>
<dbReference type="GO" id="GO:0006351">
    <property type="term" value="P:DNA-templated transcription"/>
    <property type="evidence" value="ECO:0007669"/>
    <property type="project" value="InterPro"/>
</dbReference>
<dbReference type="PANTHER" id="PTHR45693:SF7">
    <property type="entry name" value="TRANSCRIPTION FACTOR TGA7"/>
    <property type="match status" value="1"/>
</dbReference>
<accession>A0AAD7PRL2</accession>
<dbReference type="PROSITE" id="PS50217">
    <property type="entry name" value="BZIP"/>
    <property type="match status" value="1"/>
</dbReference>
<dbReference type="Gene3D" id="1.20.5.170">
    <property type="match status" value="1"/>
</dbReference>
<protein>
    <submittedName>
        <fullName evidence="10">Transcription factor like</fullName>
    </submittedName>
</protein>
<dbReference type="FunFam" id="1.20.5.170:FF:000019">
    <property type="entry name" value="BZIP family transcription factor"/>
    <property type="match status" value="1"/>
</dbReference>
<feature type="domain" description="BZIP" evidence="8">
    <location>
        <begin position="75"/>
        <end position="110"/>
    </location>
</feature>
<dbReference type="PROSITE" id="PS00036">
    <property type="entry name" value="BZIP_BASIC"/>
    <property type="match status" value="1"/>
</dbReference>
<evidence type="ECO:0000259" key="9">
    <source>
        <dbReference type="PROSITE" id="PS51806"/>
    </source>
</evidence>
<dbReference type="PROSITE" id="PS51806">
    <property type="entry name" value="DOG1"/>
    <property type="match status" value="1"/>
</dbReference>
<dbReference type="GO" id="GO:0000976">
    <property type="term" value="F:transcription cis-regulatory region binding"/>
    <property type="evidence" value="ECO:0007669"/>
    <property type="project" value="UniProtKB-ARBA"/>
</dbReference>
<evidence type="ECO:0000256" key="3">
    <source>
        <dbReference type="ARBA" id="ARBA00023015"/>
    </source>
</evidence>
<name>A0AAD7PRL2_QUISA</name>
<evidence type="ECO:0000256" key="5">
    <source>
        <dbReference type="ARBA" id="ARBA00023159"/>
    </source>
</evidence>
<sequence>MYMSSPSTQVLTSRRMGIYEPFHQVSMWGDTFKCDGSANGGASSIFLVNAGMDNELIPHESMEPSGNDQEANISVDKVQRRLAQNREAARKSRMRKKAYVQQLETSRLKLVQLELDIEKARKQSVYRGGMLDTTHMGFSGTVNSGIAAFEMEYGHWVEEQHRQNSELRSALQAHVSDVQLHILVESGVNHYYNLFQMKAVATKADVFYLISGVWRTSVERYFHWIGGFRPSELLHVLLPRLEPLTDEQHLSVKNLCHSSQQAEDALSQGLDKLQHTLAQSIAVDVMGLGTCGSQMAAAIEKLEAVESFMSQADHLRRQTLHQMSRILTMHQAARGLLALGDYFHRLRALSSICTACPYETS</sequence>
<evidence type="ECO:0000256" key="1">
    <source>
        <dbReference type="ARBA" id="ARBA00004123"/>
    </source>
</evidence>
<dbReference type="InterPro" id="IPR025422">
    <property type="entry name" value="TGA_domain"/>
</dbReference>
<evidence type="ECO:0000256" key="6">
    <source>
        <dbReference type="ARBA" id="ARBA00023163"/>
    </source>
</evidence>
<dbReference type="Pfam" id="PF00170">
    <property type="entry name" value="bZIP_1"/>
    <property type="match status" value="1"/>
</dbReference>
<dbReference type="KEGG" id="qsa:O6P43_015254"/>
<keyword evidence="4" id="KW-0238">DNA-binding</keyword>
<comment type="similarity">
    <text evidence="2">Belongs to the bZIP family.</text>
</comment>
<evidence type="ECO:0000256" key="4">
    <source>
        <dbReference type="ARBA" id="ARBA00023125"/>
    </source>
</evidence>
<evidence type="ECO:0000313" key="10">
    <source>
        <dbReference type="EMBL" id="KAJ7965651.1"/>
    </source>
</evidence>
<dbReference type="Proteomes" id="UP001163823">
    <property type="component" value="Chromosome 6"/>
</dbReference>
<dbReference type="AlphaFoldDB" id="A0AAD7PRL2"/>
<keyword evidence="6" id="KW-0804">Transcription</keyword>
<evidence type="ECO:0000313" key="11">
    <source>
        <dbReference type="Proteomes" id="UP001163823"/>
    </source>
</evidence>
<reference evidence="10" key="1">
    <citation type="journal article" date="2023" name="Science">
        <title>Elucidation of the pathway for biosynthesis of saponin adjuvants from the soapbark tree.</title>
        <authorList>
            <person name="Reed J."/>
            <person name="Orme A."/>
            <person name="El-Demerdash A."/>
            <person name="Owen C."/>
            <person name="Martin L.B.B."/>
            <person name="Misra R.C."/>
            <person name="Kikuchi S."/>
            <person name="Rejzek M."/>
            <person name="Martin A.C."/>
            <person name="Harkess A."/>
            <person name="Leebens-Mack J."/>
            <person name="Louveau T."/>
            <person name="Stephenson M.J."/>
            <person name="Osbourn A."/>
        </authorList>
    </citation>
    <scope>NUCLEOTIDE SEQUENCE</scope>
    <source>
        <strain evidence="10">S10</strain>
    </source>
</reference>
<comment type="subcellular location">
    <subcellularLocation>
        <location evidence="1">Nucleus</location>
    </subcellularLocation>
</comment>
<keyword evidence="11" id="KW-1185">Reference proteome</keyword>